<evidence type="ECO:0000313" key="1">
    <source>
        <dbReference type="EMBL" id="KAL0295886.1"/>
    </source>
</evidence>
<protein>
    <submittedName>
        <fullName evidence="1">Uncharacterized protein</fullName>
    </submittedName>
</protein>
<dbReference type="SUPFAM" id="SSF56672">
    <property type="entry name" value="DNA/RNA polymerases"/>
    <property type="match status" value="1"/>
</dbReference>
<name>A0AAW2JQG2_9LAMI</name>
<dbReference type="EMBL" id="JACGWK010000567">
    <property type="protein sequence ID" value="KAL0295886.1"/>
    <property type="molecule type" value="Genomic_DNA"/>
</dbReference>
<dbReference type="InterPro" id="IPR043502">
    <property type="entry name" value="DNA/RNA_pol_sf"/>
</dbReference>
<reference evidence="1" key="1">
    <citation type="submission" date="2020-06" db="EMBL/GenBank/DDBJ databases">
        <authorList>
            <person name="Li T."/>
            <person name="Hu X."/>
            <person name="Zhang T."/>
            <person name="Song X."/>
            <person name="Zhang H."/>
            <person name="Dai N."/>
            <person name="Sheng W."/>
            <person name="Hou X."/>
            <person name="Wei L."/>
        </authorList>
    </citation>
    <scope>NUCLEOTIDE SEQUENCE</scope>
    <source>
        <strain evidence="1">G01</strain>
        <tissue evidence="1">Leaf</tissue>
    </source>
</reference>
<dbReference type="AlphaFoldDB" id="A0AAW2JQG2"/>
<dbReference type="InterPro" id="IPR043128">
    <property type="entry name" value="Rev_trsase/Diguanyl_cyclase"/>
</dbReference>
<dbReference type="Gene3D" id="3.30.70.270">
    <property type="match status" value="1"/>
</dbReference>
<comment type="caution">
    <text evidence="1">The sequence shown here is derived from an EMBL/GenBank/DDBJ whole genome shotgun (WGS) entry which is preliminary data.</text>
</comment>
<sequence length="57" mass="6462">MEDVHRFPGPEQSMSKNFYPLPRIDQLVDSTSGGELLSMMDASQGYHQIMLAPKDHK</sequence>
<accession>A0AAW2JQG2</accession>
<proteinExistence type="predicted"/>
<organism evidence="1">
    <name type="scientific">Sesamum angustifolium</name>
    <dbReference type="NCBI Taxonomy" id="2727405"/>
    <lineage>
        <taxon>Eukaryota</taxon>
        <taxon>Viridiplantae</taxon>
        <taxon>Streptophyta</taxon>
        <taxon>Embryophyta</taxon>
        <taxon>Tracheophyta</taxon>
        <taxon>Spermatophyta</taxon>
        <taxon>Magnoliopsida</taxon>
        <taxon>eudicotyledons</taxon>
        <taxon>Gunneridae</taxon>
        <taxon>Pentapetalae</taxon>
        <taxon>asterids</taxon>
        <taxon>lamiids</taxon>
        <taxon>Lamiales</taxon>
        <taxon>Pedaliaceae</taxon>
        <taxon>Sesamum</taxon>
    </lineage>
</organism>
<reference evidence="1" key="2">
    <citation type="journal article" date="2024" name="Plant">
        <title>Genomic evolution and insights into agronomic trait innovations of Sesamum species.</title>
        <authorList>
            <person name="Miao H."/>
            <person name="Wang L."/>
            <person name="Qu L."/>
            <person name="Liu H."/>
            <person name="Sun Y."/>
            <person name="Le M."/>
            <person name="Wang Q."/>
            <person name="Wei S."/>
            <person name="Zheng Y."/>
            <person name="Lin W."/>
            <person name="Duan Y."/>
            <person name="Cao H."/>
            <person name="Xiong S."/>
            <person name="Wang X."/>
            <person name="Wei L."/>
            <person name="Li C."/>
            <person name="Ma Q."/>
            <person name="Ju M."/>
            <person name="Zhao R."/>
            <person name="Li G."/>
            <person name="Mu C."/>
            <person name="Tian Q."/>
            <person name="Mei H."/>
            <person name="Zhang T."/>
            <person name="Gao T."/>
            <person name="Zhang H."/>
        </authorList>
    </citation>
    <scope>NUCLEOTIDE SEQUENCE</scope>
    <source>
        <strain evidence="1">G01</strain>
    </source>
</reference>
<gene>
    <name evidence="1" type="ORF">Sangu_3179300</name>
</gene>